<proteinExistence type="predicted"/>
<evidence type="ECO:0000256" key="1">
    <source>
        <dbReference type="SAM" id="MobiDB-lite"/>
    </source>
</evidence>
<dbReference type="AlphaFoldDB" id="A0A9K3JV38"/>
<reference evidence="2" key="2">
    <citation type="submission" date="2020-06" db="EMBL/GenBank/DDBJ databases">
        <title>Helianthus annuus Genome sequencing and assembly Release 2.</title>
        <authorList>
            <person name="Gouzy J."/>
            <person name="Langlade N."/>
            <person name="Munos S."/>
        </authorList>
    </citation>
    <scope>NUCLEOTIDE SEQUENCE</scope>
    <source>
        <tissue evidence="2">Leaves</tissue>
    </source>
</reference>
<gene>
    <name evidence="2" type="ORF">HanXRQr2_Chr01g0011061</name>
</gene>
<evidence type="ECO:0008006" key="4">
    <source>
        <dbReference type="Google" id="ProtNLM"/>
    </source>
</evidence>
<organism evidence="2 3">
    <name type="scientific">Helianthus annuus</name>
    <name type="common">Common sunflower</name>
    <dbReference type="NCBI Taxonomy" id="4232"/>
    <lineage>
        <taxon>Eukaryota</taxon>
        <taxon>Viridiplantae</taxon>
        <taxon>Streptophyta</taxon>
        <taxon>Embryophyta</taxon>
        <taxon>Tracheophyta</taxon>
        <taxon>Spermatophyta</taxon>
        <taxon>Magnoliopsida</taxon>
        <taxon>eudicotyledons</taxon>
        <taxon>Gunneridae</taxon>
        <taxon>Pentapetalae</taxon>
        <taxon>asterids</taxon>
        <taxon>campanulids</taxon>
        <taxon>Asterales</taxon>
        <taxon>Asteraceae</taxon>
        <taxon>Asteroideae</taxon>
        <taxon>Heliantheae alliance</taxon>
        <taxon>Heliantheae</taxon>
        <taxon>Helianthus</taxon>
    </lineage>
</organism>
<accession>A0A9K3JV38</accession>
<feature type="region of interest" description="Disordered" evidence="1">
    <location>
        <begin position="71"/>
        <end position="148"/>
    </location>
</feature>
<dbReference type="Gramene" id="mRNA:HanXRQr2_Chr01g0011061">
    <property type="protein sequence ID" value="mRNA:HanXRQr2_Chr01g0011061"/>
    <property type="gene ID" value="HanXRQr2_Chr01g0011061"/>
</dbReference>
<sequence>MEQSMEFALCWLEKSVATSDDLSFIQDRFRPSGSDDTFVMKQALNDYKGKEKIDFAHIAAWEIVRTNQKWSPVPLLGEENSGSSQKRKSSDSGNYRADTPNVEVSSGFGIPDINEDPSPRRQTRKEKKDKGPSSRNEDPRNITHKFEE</sequence>
<dbReference type="OrthoDB" id="1418084at2759"/>
<evidence type="ECO:0000313" key="3">
    <source>
        <dbReference type="Proteomes" id="UP000215914"/>
    </source>
</evidence>
<name>A0A9K3JV38_HELAN</name>
<dbReference type="PANTHER" id="PTHR45023:SF13">
    <property type="entry name" value="PUTATIVE-RELATED"/>
    <property type="match status" value="1"/>
</dbReference>
<evidence type="ECO:0000313" key="2">
    <source>
        <dbReference type="EMBL" id="KAF5821200.1"/>
    </source>
</evidence>
<dbReference type="PANTHER" id="PTHR45023">
    <property type="match status" value="1"/>
</dbReference>
<dbReference type="Proteomes" id="UP000215914">
    <property type="component" value="Unassembled WGS sequence"/>
</dbReference>
<protein>
    <recommendedName>
        <fullName evidence="4">No apical meristem-associated C-terminal domain-containing protein</fullName>
    </recommendedName>
</protein>
<keyword evidence="3" id="KW-1185">Reference proteome</keyword>
<feature type="compositionally biased region" description="Basic and acidic residues" evidence="1">
    <location>
        <begin position="126"/>
        <end position="148"/>
    </location>
</feature>
<dbReference type="EMBL" id="MNCJ02000316">
    <property type="protein sequence ID" value="KAF5821200.1"/>
    <property type="molecule type" value="Genomic_DNA"/>
</dbReference>
<reference evidence="2" key="1">
    <citation type="journal article" date="2017" name="Nature">
        <title>The sunflower genome provides insights into oil metabolism, flowering and Asterid evolution.</title>
        <authorList>
            <person name="Badouin H."/>
            <person name="Gouzy J."/>
            <person name="Grassa C.J."/>
            <person name="Murat F."/>
            <person name="Staton S.E."/>
            <person name="Cottret L."/>
            <person name="Lelandais-Briere C."/>
            <person name="Owens G.L."/>
            <person name="Carrere S."/>
            <person name="Mayjonade B."/>
            <person name="Legrand L."/>
            <person name="Gill N."/>
            <person name="Kane N.C."/>
            <person name="Bowers J.E."/>
            <person name="Hubner S."/>
            <person name="Bellec A."/>
            <person name="Berard A."/>
            <person name="Berges H."/>
            <person name="Blanchet N."/>
            <person name="Boniface M.C."/>
            <person name="Brunel D."/>
            <person name="Catrice O."/>
            <person name="Chaidir N."/>
            <person name="Claudel C."/>
            <person name="Donnadieu C."/>
            <person name="Faraut T."/>
            <person name="Fievet G."/>
            <person name="Helmstetter N."/>
            <person name="King M."/>
            <person name="Knapp S.J."/>
            <person name="Lai Z."/>
            <person name="Le Paslier M.C."/>
            <person name="Lippi Y."/>
            <person name="Lorenzon L."/>
            <person name="Mandel J.R."/>
            <person name="Marage G."/>
            <person name="Marchand G."/>
            <person name="Marquand E."/>
            <person name="Bret-Mestries E."/>
            <person name="Morien E."/>
            <person name="Nambeesan S."/>
            <person name="Nguyen T."/>
            <person name="Pegot-Espagnet P."/>
            <person name="Pouilly N."/>
            <person name="Raftis F."/>
            <person name="Sallet E."/>
            <person name="Schiex T."/>
            <person name="Thomas J."/>
            <person name="Vandecasteele C."/>
            <person name="Vares D."/>
            <person name="Vear F."/>
            <person name="Vautrin S."/>
            <person name="Crespi M."/>
            <person name="Mangin B."/>
            <person name="Burke J.M."/>
            <person name="Salse J."/>
            <person name="Munos S."/>
            <person name="Vincourt P."/>
            <person name="Rieseberg L.H."/>
            <person name="Langlade N.B."/>
        </authorList>
    </citation>
    <scope>NUCLEOTIDE SEQUENCE</scope>
    <source>
        <tissue evidence="2">Leaves</tissue>
    </source>
</reference>
<comment type="caution">
    <text evidence="2">The sequence shown here is derived from an EMBL/GenBank/DDBJ whole genome shotgun (WGS) entry which is preliminary data.</text>
</comment>